<evidence type="ECO:0000256" key="1">
    <source>
        <dbReference type="SAM" id="MobiDB-lite"/>
    </source>
</evidence>
<gene>
    <name evidence="3" type="primary">Aste57867_15508</name>
    <name evidence="2" type="ORF">As57867_015452</name>
    <name evidence="3" type="ORF">ASTE57867_15508</name>
</gene>
<feature type="region of interest" description="Disordered" evidence="1">
    <location>
        <begin position="153"/>
        <end position="259"/>
    </location>
</feature>
<accession>A0A485L565</accession>
<organism evidence="3 4">
    <name type="scientific">Aphanomyces stellatus</name>
    <dbReference type="NCBI Taxonomy" id="120398"/>
    <lineage>
        <taxon>Eukaryota</taxon>
        <taxon>Sar</taxon>
        <taxon>Stramenopiles</taxon>
        <taxon>Oomycota</taxon>
        <taxon>Saprolegniomycetes</taxon>
        <taxon>Saprolegniales</taxon>
        <taxon>Verrucalvaceae</taxon>
        <taxon>Aphanomyces</taxon>
    </lineage>
</organism>
<dbReference type="AlphaFoldDB" id="A0A485L565"/>
<dbReference type="EMBL" id="VJMH01005682">
    <property type="protein sequence ID" value="KAF0693540.1"/>
    <property type="molecule type" value="Genomic_DNA"/>
</dbReference>
<proteinExistence type="predicted"/>
<keyword evidence="4" id="KW-1185">Reference proteome</keyword>
<feature type="compositionally biased region" description="Basic and acidic residues" evidence="1">
    <location>
        <begin position="200"/>
        <end position="233"/>
    </location>
</feature>
<evidence type="ECO:0000313" key="3">
    <source>
        <dbReference type="EMBL" id="VFT92310.1"/>
    </source>
</evidence>
<name>A0A485L565_9STRA</name>
<protein>
    <submittedName>
        <fullName evidence="3">Aste57867_15508 protein</fullName>
    </submittedName>
</protein>
<sequence>MIAWLRNKSPREVTWRKFSDECSRSRAFQRKTIEAKDKWIRRKADDYNLTDRILDFKGAPSKRRDAASQKSTSKRAKHTGKTTAKPELSSSLLVNEDEIDIGNSIRDFDGGLFDYEDIDAIIMSDTNTEESRAHKNGSEKTFHDNATNDEFAHEDTAHNDDPSQDGANQATANTDATHTDDAINDAARQDAINPTAADTDDAHQDAVNEHAANEYADKEDAVNDDAANKRDLPTRSPTRMPPTPSLAKSMAKNTMWNKP</sequence>
<evidence type="ECO:0000313" key="2">
    <source>
        <dbReference type="EMBL" id="KAF0693540.1"/>
    </source>
</evidence>
<reference evidence="3 4" key="1">
    <citation type="submission" date="2019-03" db="EMBL/GenBank/DDBJ databases">
        <authorList>
            <person name="Gaulin E."/>
            <person name="Dumas B."/>
        </authorList>
    </citation>
    <scope>NUCLEOTIDE SEQUENCE [LARGE SCALE GENOMIC DNA]</scope>
    <source>
        <strain evidence="3">CBS 568.67</strain>
    </source>
</reference>
<evidence type="ECO:0000313" key="4">
    <source>
        <dbReference type="Proteomes" id="UP000332933"/>
    </source>
</evidence>
<dbReference type="Proteomes" id="UP000332933">
    <property type="component" value="Unassembled WGS sequence"/>
</dbReference>
<feature type="compositionally biased region" description="Low complexity" evidence="1">
    <location>
        <begin position="167"/>
        <end position="176"/>
    </location>
</feature>
<reference evidence="2" key="2">
    <citation type="submission" date="2019-06" db="EMBL/GenBank/DDBJ databases">
        <title>Genomics analysis of Aphanomyces spp. identifies a new class of oomycete effector associated with host adaptation.</title>
        <authorList>
            <person name="Gaulin E."/>
        </authorList>
    </citation>
    <scope>NUCLEOTIDE SEQUENCE</scope>
    <source>
        <strain evidence="2">CBS 578.67</strain>
    </source>
</reference>
<feature type="region of interest" description="Disordered" evidence="1">
    <location>
        <begin position="58"/>
        <end position="89"/>
    </location>
</feature>
<dbReference type="EMBL" id="CAADRA010005703">
    <property type="protein sequence ID" value="VFT92310.1"/>
    <property type="molecule type" value="Genomic_DNA"/>
</dbReference>